<evidence type="ECO:0000313" key="2">
    <source>
        <dbReference type="Proteomes" id="UP000654370"/>
    </source>
</evidence>
<dbReference type="Gene3D" id="3.40.50.300">
    <property type="entry name" value="P-loop containing nucleotide triphosphate hydrolases"/>
    <property type="match status" value="1"/>
</dbReference>
<protein>
    <submittedName>
        <fullName evidence="1">Uncharacterized protein</fullName>
    </submittedName>
</protein>
<keyword evidence="2" id="KW-1185">Reference proteome</keyword>
<proteinExistence type="predicted"/>
<sequence length="222" mass="24971">MWFALEQVPKPRQEERSGYASGNMESAVITSIQQNFGQQLWYSERSAISAVLHGDLDEDSKQYGYVRWKTGEAPVIFATKAFAARTDHSSVRPVLHTRMASSLSSYVQESALLSRDGAGGLSVMVASKQKWKNGLNGMAVEGWGLDLQWREQRFDRMESESAGLGDEEREKGIEELKQALKHYPNNAHQNNMQLKTLHWEWIRNARLGTLGNFAESAGYSEG</sequence>
<gene>
    <name evidence="1" type="ORF">INT43_001563</name>
</gene>
<name>A0A8H7U6V6_MORIS</name>
<comment type="caution">
    <text evidence="1">The sequence shown here is derived from an EMBL/GenBank/DDBJ whole genome shotgun (WGS) entry which is preliminary data.</text>
</comment>
<dbReference type="InterPro" id="IPR027417">
    <property type="entry name" value="P-loop_NTPase"/>
</dbReference>
<dbReference type="SUPFAM" id="SSF52540">
    <property type="entry name" value="P-loop containing nucleoside triphosphate hydrolases"/>
    <property type="match status" value="1"/>
</dbReference>
<evidence type="ECO:0000313" key="1">
    <source>
        <dbReference type="EMBL" id="KAG2172086.1"/>
    </source>
</evidence>
<accession>A0A8H7U6V6</accession>
<organism evidence="1 2">
    <name type="scientific">Mortierella isabellina</name>
    <name type="common">Filamentous fungus</name>
    <name type="synonym">Umbelopsis isabellina</name>
    <dbReference type="NCBI Taxonomy" id="91625"/>
    <lineage>
        <taxon>Eukaryota</taxon>
        <taxon>Fungi</taxon>
        <taxon>Fungi incertae sedis</taxon>
        <taxon>Mucoromycota</taxon>
        <taxon>Mucoromycotina</taxon>
        <taxon>Umbelopsidomycetes</taxon>
        <taxon>Umbelopsidales</taxon>
        <taxon>Umbelopsidaceae</taxon>
        <taxon>Umbelopsis</taxon>
    </lineage>
</organism>
<dbReference type="EMBL" id="JAEPQZ010000018">
    <property type="protein sequence ID" value="KAG2172086.1"/>
    <property type="molecule type" value="Genomic_DNA"/>
</dbReference>
<reference evidence="1" key="1">
    <citation type="submission" date="2020-12" db="EMBL/GenBank/DDBJ databases">
        <title>Metabolic potential, ecology and presence of endohyphal bacteria is reflected in genomic diversity of Mucoromycotina.</title>
        <authorList>
            <person name="Muszewska A."/>
            <person name="Okrasinska A."/>
            <person name="Steczkiewicz K."/>
            <person name="Drgas O."/>
            <person name="Orlowska M."/>
            <person name="Perlinska-Lenart U."/>
            <person name="Aleksandrzak-Piekarczyk T."/>
            <person name="Szatraj K."/>
            <person name="Zielenkiewicz U."/>
            <person name="Pilsyk S."/>
            <person name="Malc E."/>
            <person name="Mieczkowski P."/>
            <person name="Kruszewska J.S."/>
            <person name="Biernat P."/>
            <person name="Pawlowska J."/>
        </authorList>
    </citation>
    <scope>NUCLEOTIDE SEQUENCE</scope>
    <source>
        <strain evidence="1">WA0000067209</strain>
    </source>
</reference>
<dbReference type="Proteomes" id="UP000654370">
    <property type="component" value="Unassembled WGS sequence"/>
</dbReference>
<dbReference type="AlphaFoldDB" id="A0A8H7U6V6"/>